<dbReference type="InterPro" id="IPR019156">
    <property type="entry name" value="Ataxin-10_domain"/>
</dbReference>
<dbReference type="InterPro" id="IPR016024">
    <property type="entry name" value="ARM-type_fold"/>
</dbReference>
<feature type="binding site" evidence="4">
    <location>
        <position position="212"/>
    </location>
    <ligand>
        <name>CoA</name>
        <dbReference type="ChEBI" id="CHEBI:57287"/>
    </ligand>
</feature>
<dbReference type="NCBIfam" id="TIGR01833">
    <property type="entry name" value="HMG-CoA-S_euk"/>
    <property type="match status" value="1"/>
</dbReference>
<evidence type="ECO:0000259" key="6">
    <source>
        <dbReference type="Pfam" id="PF08540"/>
    </source>
</evidence>
<dbReference type="InterPro" id="IPR013746">
    <property type="entry name" value="HMG_CoA_synt_C_dom"/>
</dbReference>
<dbReference type="InterPro" id="IPR000590">
    <property type="entry name" value="HMG_CoA_synt_AS"/>
</dbReference>
<protein>
    <submittedName>
        <fullName evidence="8">Hydroxymethylglutaryl-CoA synthase</fullName>
    </submittedName>
</protein>
<keyword evidence="2" id="KW-0808">Transferase</keyword>
<dbReference type="AlphaFoldDB" id="A0A199VC85"/>
<dbReference type="GO" id="GO:0010142">
    <property type="term" value="P:farnesyl diphosphate biosynthetic process, mevalonate pathway"/>
    <property type="evidence" value="ECO:0007669"/>
    <property type="project" value="InterPro"/>
</dbReference>
<comment type="caution">
    <text evidence="8">The sequence shown here is derived from an EMBL/GenBank/DDBJ whole genome shotgun (WGS) entry which is preliminary data.</text>
</comment>
<dbReference type="Gene3D" id="1.25.10.10">
    <property type="entry name" value="Leucine-rich Repeat Variant"/>
    <property type="match status" value="2"/>
</dbReference>
<dbReference type="InterPro" id="IPR010122">
    <property type="entry name" value="HMG_CoA_synthase_euk"/>
</dbReference>
<evidence type="ECO:0000256" key="4">
    <source>
        <dbReference type="PIRSR" id="PIRSR610122-2"/>
    </source>
</evidence>
<gene>
    <name evidence="8" type="ORF">ACMD2_15537</name>
</gene>
<evidence type="ECO:0000256" key="3">
    <source>
        <dbReference type="PIRSR" id="PIRSR610122-1"/>
    </source>
</evidence>
<feature type="active site" description="Proton donor/acceptor" evidence="3">
    <location>
        <position position="250"/>
    </location>
</feature>
<dbReference type="FunFam" id="3.40.47.10:FF:000008">
    <property type="entry name" value="3-hydroxy-3-methylglutaryl coenzyme A synthase"/>
    <property type="match status" value="1"/>
</dbReference>
<dbReference type="PANTHER" id="PTHR43323:SF2">
    <property type="entry name" value="HYDROXYMETHYLGLUTARYL-COA SYNTHASE"/>
    <property type="match status" value="1"/>
</dbReference>
<dbReference type="GO" id="GO:0006084">
    <property type="term" value="P:acetyl-CoA metabolic process"/>
    <property type="evidence" value="ECO:0007669"/>
    <property type="project" value="InterPro"/>
</dbReference>
<evidence type="ECO:0000256" key="1">
    <source>
        <dbReference type="ARBA" id="ARBA00007061"/>
    </source>
</evidence>
<organism evidence="8 9">
    <name type="scientific">Ananas comosus</name>
    <name type="common">Pineapple</name>
    <name type="synonym">Ananas ananas</name>
    <dbReference type="NCBI Taxonomy" id="4615"/>
    <lineage>
        <taxon>Eukaryota</taxon>
        <taxon>Viridiplantae</taxon>
        <taxon>Streptophyta</taxon>
        <taxon>Embryophyta</taxon>
        <taxon>Tracheophyta</taxon>
        <taxon>Spermatophyta</taxon>
        <taxon>Magnoliopsida</taxon>
        <taxon>Liliopsida</taxon>
        <taxon>Poales</taxon>
        <taxon>Bromeliaceae</taxon>
        <taxon>Bromelioideae</taxon>
        <taxon>Ananas</taxon>
    </lineage>
</organism>
<dbReference type="InterPro" id="IPR013528">
    <property type="entry name" value="HMG_CoA_synth_N"/>
</dbReference>
<feature type="non-terminal residue" evidence="8">
    <location>
        <position position="1004"/>
    </location>
</feature>
<feature type="binding site" evidence="4">
    <location>
        <position position="255"/>
    </location>
    <ligand>
        <name>CoA</name>
        <dbReference type="ChEBI" id="CHEBI:57287"/>
    </ligand>
</feature>
<dbReference type="InterPro" id="IPR011989">
    <property type="entry name" value="ARM-like"/>
</dbReference>
<reference evidence="8 9" key="1">
    <citation type="journal article" date="2016" name="DNA Res.">
        <title>The draft genome of MD-2 pineapple using hybrid error correction of long reads.</title>
        <authorList>
            <person name="Redwan R.M."/>
            <person name="Saidin A."/>
            <person name="Kumar S.V."/>
        </authorList>
    </citation>
    <scope>NUCLEOTIDE SEQUENCE [LARGE SCALE GENOMIC DNA]</scope>
    <source>
        <strain evidence="9">cv. MD2</strain>
        <tissue evidence="8">Leaf</tissue>
    </source>
</reference>
<feature type="binding site" evidence="4">
    <location>
        <position position="259"/>
    </location>
    <ligand>
        <name>CoA</name>
        <dbReference type="ChEBI" id="CHEBI:57287"/>
    </ligand>
</feature>
<dbReference type="PROSITE" id="PS01226">
    <property type="entry name" value="HMG_COA_SYNTHASE"/>
    <property type="match status" value="1"/>
</dbReference>
<dbReference type="Proteomes" id="UP000092600">
    <property type="component" value="Unassembled WGS sequence"/>
</dbReference>
<dbReference type="InterPro" id="IPR016039">
    <property type="entry name" value="Thiolase-like"/>
</dbReference>
<dbReference type="Gene3D" id="3.40.47.10">
    <property type="match status" value="1"/>
</dbReference>
<dbReference type="Pfam" id="PF01154">
    <property type="entry name" value="HMG_CoA_synt_N"/>
    <property type="match status" value="1"/>
</dbReference>
<dbReference type="Pfam" id="PF08540">
    <property type="entry name" value="HMG_CoA_synt_C"/>
    <property type="match status" value="1"/>
</dbReference>
<dbReference type="PANTHER" id="PTHR43323">
    <property type="entry name" value="3-HYDROXY-3-METHYLGLUTARYL COENZYME A SYNTHASE"/>
    <property type="match status" value="1"/>
</dbReference>
<evidence type="ECO:0000259" key="7">
    <source>
        <dbReference type="Pfam" id="PF09759"/>
    </source>
</evidence>
<sequence>MELEKKSVGILAMDIYFPPTCVQQEELEAYDGASKGKYTIGLGQDCMAFCTELEDVISMSLTVVTSLLEKYQIDPSSIGRLEVGSETVIDKSKSIKTWLMQIFEEYGNSDIEGVDSTNACYGGTAALLNCVNWVESNSWDGRYGLVVCTDSAVYAEGPARPTGGAAAIAMLIGPNAPISFESKLRGTHMAHVYDFYKPNLASEYPVVDGKLSQTCYLMALDSCYRLLCNKYEGLKGEQFSIFDADYFVFHSPYNKLVQKSFARLYYNDFLRNCSCVEKDAREKLAPYSSLSSEESYRSRDLEKASQQVAKHSYDKKVQPSTLLPKQVGNMYTASLYAAFASLIHDKHKTLDGQRVVMFSYGSGLTSTMFSLKLNEGQHPFSLSNIADVMNMSEKLSKRHVFSPEKFVENMKIMEHRYGAKDFVNSDNTSLLSAGTFYLTHVDSMYRRYYLKKGENEVANGKIAPNSLSTARLIPSYRKMAFEDDEHERVGGEEEEAHLQSLLEASRTPEGRSRLAGTLAPLLLRRLSPSSPPRILLLRLRLLRNLCAGDVANQGAFLESDGAGAVAAAILRSPPDPTAEIRRAGLQLLGNAALGGEPHRGAVWTRLFPAGFLELARVREPGVCDPLCMVLDTCCSSVGGRGRLEELCGTAAGIAIIVEIVTTASQVGYQEEWLEWLLFKICVEERNFSNLFTKLSLPDDPDSSPPHELESVKFNIKHAFLLGILSKCLSERPKEVIVSNEFALDMLKILKRASETVDFASRGSAALPTGSPAIDVLGYSLLILRDICAWEHPYSPSLDAPIDSLLNAGLFELLLTSLRELEPPAIVRKSMAREQAIDQLTSSPSNVCPYKGYRRDLVSVIANCLHRRRRVQDEVRRQNGIPLLLQQCVVDEDNPLLREWGLLAVRNLLEGNVENQKEVAEFEMQGPVVTPEIAQLGLRVEVDKENRRAKLHAVVSMNMKQRHSWNRSDLQINHIRPETSAETNYPFCYVMSYEEMRQGKSELEV</sequence>
<comment type="similarity">
    <text evidence="1">Belongs to the thiolase-like superfamily. HMG-CoA synthase family.</text>
</comment>
<feature type="domain" description="Ataxin-10" evidence="7">
    <location>
        <begin position="852"/>
        <end position="945"/>
    </location>
</feature>
<dbReference type="SUPFAM" id="SSF48371">
    <property type="entry name" value="ARM repeat"/>
    <property type="match status" value="1"/>
</dbReference>
<dbReference type="SUPFAM" id="SSF53901">
    <property type="entry name" value="Thiolase-like"/>
    <property type="match status" value="2"/>
</dbReference>
<feature type="domain" description="Hydroxymethylglutaryl-coenzyme A synthase N-terminal" evidence="5">
    <location>
        <begin position="6"/>
        <end position="177"/>
    </location>
</feature>
<evidence type="ECO:0000259" key="5">
    <source>
        <dbReference type="Pfam" id="PF01154"/>
    </source>
</evidence>
<feature type="active site" description="Proton donor/acceptor" evidence="3">
    <location>
        <position position="86"/>
    </location>
</feature>
<proteinExistence type="inferred from homology"/>
<dbReference type="EMBL" id="LSRQ01002388">
    <property type="protein sequence ID" value="OAY74481.1"/>
    <property type="molecule type" value="Genomic_DNA"/>
</dbReference>
<evidence type="ECO:0000256" key="2">
    <source>
        <dbReference type="ARBA" id="ARBA00022679"/>
    </source>
</evidence>
<accession>A0A199VC85</accession>
<feature type="active site" description="Acyl-thioester intermediate" evidence="3">
    <location>
        <position position="120"/>
    </location>
</feature>
<dbReference type="STRING" id="4615.A0A199VC85"/>
<evidence type="ECO:0000313" key="9">
    <source>
        <dbReference type="Proteomes" id="UP000092600"/>
    </source>
</evidence>
<dbReference type="GO" id="GO:0004421">
    <property type="term" value="F:hydroxymethylglutaryl-CoA synthase activity"/>
    <property type="evidence" value="ECO:0007669"/>
    <property type="project" value="InterPro"/>
</dbReference>
<dbReference type="CDD" id="cd00827">
    <property type="entry name" value="init_cond_enzymes"/>
    <property type="match status" value="1"/>
</dbReference>
<name>A0A199VC85_ANACO</name>
<dbReference type="Pfam" id="PF09759">
    <property type="entry name" value="Atx10homo_assoc"/>
    <property type="match status" value="1"/>
</dbReference>
<feature type="domain" description="Hydroxymethylglutaryl-coenzyme A synthase C-terminal" evidence="6">
    <location>
        <begin position="178"/>
        <end position="452"/>
    </location>
</feature>
<evidence type="ECO:0000313" key="8">
    <source>
        <dbReference type="EMBL" id="OAY74481.1"/>
    </source>
</evidence>